<dbReference type="AlphaFoldDB" id="A0A147KBQ4"/>
<organism evidence="1 2">
    <name type="scientific">Bacillus coahuilensis p1.1.43</name>
    <dbReference type="NCBI Taxonomy" id="1150625"/>
    <lineage>
        <taxon>Bacteria</taxon>
        <taxon>Bacillati</taxon>
        <taxon>Bacillota</taxon>
        <taxon>Bacilli</taxon>
        <taxon>Bacillales</taxon>
        <taxon>Bacillaceae</taxon>
        <taxon>Bacillus</taxon>
    </lineage>
</organism>
<protein>
    <submittedName>
        <fullName evidence="1">Uncharacterized protein</fullName>
    </submittedName>
</protein>
<comment type="caution">
    <text evidence="1">The sequence shown here is derived from an EMBL/GenBank/DDBJ whole genome shotgun (WGS) entry which is preliminary data.</text>
</comment>
<proteinExistence type="predicted"/>
<sequence length="134" mass="14691">MNRNEKTVAMKVIGMNSCGHSPRADMLKEVTITLANGVGKLIEEKATDSLKWNIVGSHFISGKKEVLNWIETASTNATLLSIQDIITHCKSGAVHGELVLKDHTISFCDIYRFSSAGKGAKIVEITSYRVKKTI</sequence>
<dbReference type="PATRIC" id="fig|1150625.3.peg.481"/>
<name>A0A147KBQ4_9BACI</name>
<dbReference type="STRING" id="1150625.Q75_02260"/>
<dbReference type="RefSeq" id="WP_059350217.1">
    <property type="nucleotide sequence ID" value="NZ_LDYG01000009.1"/>
</dbReference>
<accession>A0A147KBQ4</accession>
<evidence type="ECO:0000313" key="1">
    <source>
        <dbReference type="EMBL" id="KUP08733.1"/>
    </source>
</evidence>
<dbReference type="OrthoDB" id="6692273at2"/>
<evidence type="ECO:0000313" key="2">
    <source>
        <dbReference type="Proteomes" id="UP000074108"/>
    </source>
</evidence>
<dbReference type="Proteomes" id="UP000074108">
    <property type="component" value="Unassembled WGS sequence"/>
</dbReference>
<dbReference type="EMBL" id="LDYG01000009">
    <property type="protein sequence ID" value="KUP08733.1"/>
    <property type="molecule type" value="Genomic_DNA"/>
</dbReference>
<gene>
    <name evidence="1" type="ORF">Q75_02260</name>
</gene>
<dbReference type="Gene3D" id="3.10.450.50">
    <property type="match status" value="1"/>
</dbReference>
<reference evidence="1 2" key="1">
    <citation type="journal article" date="2016" name="Front. Microbiol.">
        <title>Microevolution Analysis of Bacillus coahuilensis Unveils Differences in Phosphorus Acquisition Strategies and Their Regulation.</title>
        <authorList>
            <person name="Gomez-Lunar Z."/>
            <person name="Hernandez-Gonzalez I."/>
            <person name="Rodriguez-Torres M.D."/>
            <person name="Souza V."/>
            <person name="Olmedo-Alvarez G."/>
        </authorList>
    </citation>
    <scope>NUCLEOTIDE SEQUENCE [LARGE SCALE GENOMIC DNA]</scope>
    <source>
        <strain evidence="2">p1.1.43</strain>
    </source>
</reference>
<keyword evidence="2" id="KW-1185">Reference proteome</keyword>